<reference evidence="5 6" key="1">
    <citation type="submission" date="2014-06" db="EMBL/GenBank/DDBJ databases">
        <title>Whole Genome Sequences of Three Symbiotic Endozoicomonas Bacteria.</title>
        <authorList>
            <person name="Neave M.J."/>
            <person name="Apprill A."/>
            <person name="Voolstra C.R."/>
        </authorList>
    </citation>
    <scope>NUCLEOTIDE SEQUENCE [LARGE SCALE GENOMIC DNA]</scope>
    <source>
        <strain evidence="5 6">DSM 25634</strain>
    </source>
</reference>
<accession>A0A081NE38</accession>
<evidence type="ECO:0000313" key="5">
    <source>
        <dbReference type="EMBL" id="KEQ16711.1"/>
    </source>
</evidence>
<dbReference type="EMBL" id="JOKH01000004">
    <property type="protein sequence ID" value="KEQ16711.1"/>
    <property type="molecule type" value="Genomic_DNA"/>
</dbReference>
<dbReference type="Gene3D" id="2.40.160.10">
    <property type="entry name" value="Porin"/>
    <property type="match status" value="1"/>
</dbReference>
<keyword evidence="6" id="KW-1185">Reference proteome</keyword>
<dbReference type="AlphaFoldDB" id="A0A081NE38"/>
<dbReference type="InterPro" id="IPR023614">
    <property type="entry name" value="Porin_dom_sf"/>
</dbReference>
<dbReference type="STRING" id="1137799.GZ78_18600"/>
<dbReference type="eggNOG" id="ENOG50337UY">
    <property type="taxonomic scope" value="Bacteria"/>
</dbReference>
<feature type="signal peptide" evidence="4">
    <location>
        <begin position="1"/>
        <end position="21"/>
    </location>
</feature>
<keyword evidence="3 4" id="KW-0732">Signal</keyword>
<dbReference type="InterPro" id="IPR005318">
    <property type="entry name" value="OM_porin_bac"/>
</dbReference>
<evidence type="ECO:0000256" key="2">
    <source>
        <dbReference type="ARBA" id="ARBA00022448"/>
    </source>
</evidence>
<dbReference type="GO" id="GO:0016020">
    <property type="term" value="C:membrane"/>
    <property type="evidence" value="ECO:0007669"/>
    <property type="project" value="InterPro"/>
</dbReference>
<dbReference type="Pfam" id="PF03573">
    <property type="entry name" value="OprD"/>
    <property type="match status" value="1"/>
</dbReference>
<evidence type="ECO:0000256" key="1">
    <source>
        <dbReference type="ARBA" id="ARBA00009075"/>
    </source>
</evidence>
<feature type="chain" id="PRO_5001760697" description="Porin" evidence="4">
    <location>
        <begin position="22"/>
        <end position="415"/>
    </location>
</feature>
<dbReference type="OrthoDB" id="6759120at2"/>
<sequence length="415" mass="45162">MKLAQISALSAAIFMATSAQANAFLDDSSLNLELRNYHMTKGQDDGANDRSTSQWAQGIRADFTSGYFENIVGLDFSAYYSLKLGASHADLKPGLLKVDSKGESHSYGKTAYAIKFNLADMGVAKYGRMFLDTPLVNNSDSRVLPSLSEGFYADLNYEGLNVFGAWVTKANGKTESAFTDYIGVDSNAKVDEEAVKTLGGSYDFGNGVEVNAAYATQNEIAQKYLTEATFSTTYNGVGLGFAAQYGQVQLDGLLERAAKLANLDTKQTSYGLKAEANVDKASFGVAYTKVKSNDYDSYLIGWNSEDDDTGYFGYNSIQISDFNSSGQKAWGFTAGYDFEGIVDGLTVKGIYVMGETKPQDETEYNLDINYAIPQVEGLSARLRYAKNTVDSDTSGVKDVVKTDTRIILKYNIAVF</sequence>
<evidence type="ECO:0008006" key="7">
    <source>
        <dbReference type="Google" id="ProtNLM"/>
    </source>
</evidence>
<dbReference type="RefSeq" id="WP_034838742.1">
    <property type="nucleotide sequence ID" value="NZ_JOKH01000004.1"/>
</dbReference>
<evidence type="ECO:0000256" key="4">
    <source>
        <dbReference type="SAM" id="SignalP"/>
    </source>
</evidence>
<proteinExistence type="inferred from homology"/>
<comment type="caution">
    <text evidence="5">The sequence shown here is derived from an EMBL/GenBank/DDBJ whole genome shotgun (WGS) entry which is preliminary data.</text>
</comment>
<gene>
    <name evidence="5" type="ORF">GZ78_18600</name>
</gene>
<organism evidence="5 6">
    <name type="scientific">Endozoicomonas numazuensis</name>
    <dbReference type="NCBI Taxonomy" id="1137799"/>
    <lineage>
        <taxon>Bacteria</taxon>
        <taxon>Pseudomonadati</taxon>
        <taxon>Pseudomonadota</taxon>
        <taxon>Gammaproteobacteria</taxon>
        <taxon>Oceanospirillales</taxon>
        <taxon>Endozoicomonadaceae</taxon>
        <taxon>Endozoicomonas</taxon>
    </lineage>
</organism>
<dbReference type="Proteomes" id="UP000028073">
    <property type="component" value="Unassembled WGS sequence"/>
</dbReference>
<dbReference type="PANTHER" id="PTHR34596">
    <property type="entry name" value="CHITOPORIN"/>
    <property type="match status" value="1"/>
</dbReference>
<keyword evidence="2" id="KW-0813">Transport</keyword>
<evidence type="ECO:0000256" key="3">
    <source>
        <dbReference type="ARBA" id="ARBA00022729"/>
    </source>
</evidence>
<comment type="similarity">
    <text evidence="1">Belongs to the outer membrane porin (Opr) (TC 1.B.25) family.</text>
</comment>
<name>A0A081NE38_9GAMM</name>
<protein>
    <recommendedName>
        <fullName evidence="7">Porin</fullName>
    </recommendedName>
</protein>
<dbReference type="PANTHER" id="PTHR34596:SF2">
    <property type="entry name" value="CHITOPORIN"/>
    <property type="match status" value="1"/>
</dbReference>
<evidence type="ECO:0000313" key="6">
    <source>
        <dbReference type="Proteomes" id="UP000028073"/>
    </source>
</evidence>
<dbReference type="GO" id="GO:0015288">
    <property type="term" value="F:porin activity"/>
    <property type="evidence" value="ECO:0007669"/>
    <property type="project" value="TreeGrafter"/>
</dbReference>